<organism evidence="2 3">
    <name type="scientific">Winogradskyella immobilis</name>
    <dbReference type="NCBI Taxonomy" id="2816852"/>
    <lineage>
        <taxon>Bacteria</taxon>
        <taxon>Pseudomonadati</taxon>
        <taxon>Bacteroidota</taxon>
        <taxon>Flavobacteriia</taxon>
        <taxon>Flavobacteriales</taxon>
        <taxon>Flavobacteriaceae</taxon>
        <taxon>Winogradskyella</taxon>
    </lineage>
</organism>
<dbReference type="EMBL" id="JAFMPT010000029">
    <property type="protein sequence ID" value="MCC1485575.1"/>
    <property type="molecule type" value="Genomic_DNA"/>
</dbReference>
<evidence type="ECO:0000256" key="1">
    <source>
        <dbReference type="SAM" id="Phobius"/>
    </source>
</evidence>
<reference evidence="2" key="2">
    <citation type="submission" date="2021-10" db="EMBL/GenBank/DDBJ databases">
        <title>Genome of Winogradskyella sp. E313.</title>
        <authorList>
            <person name="Zhou Y."/>
        </authorList>
    </citation>
    <scope>NUCLEOTIDE SEQUENCE</scope>
    <source>
        <strain evidence="2">E313</strain>
    </source>
</reference>
<gene>
    <name evidence="2" type="ORF">J1C55_13300</name>
</gene>
<feature type="transmembrane region" description="Helical" evidence="1">
    <location>
        <begin position="119"/>
        <end position="140"/>
    </location>
</feature>
<protein>
    <submittedName>
        <fullName evidence="2">Uncharacterized protein</fullName>
    </submittedName>
</protein>
<accession>A0ABS8EQT0</accession>
<name>A0ABS8EQT0_9FLAO</name>
<dbReference type="Proteomes" id="UP000778797">
    <property type="component" value="Unassembled WGS sequence"/>
</dbReference>
<keyword evidence="1" id="KW-1133">Transmembrane helix</keyword>
<keyword evidence="3" id="KW-1185">Reference proteome</keyword>
<evidence type="ECO:0000313" key="3">
    <source>
        <dbReference type="Proteomes" id="UP000778797"/>
    </source>
</evidence>
<comment type="caution">
    <text evidence="2">The sequence shown here is derived from an EMBL/GenBank/DDBJ whole genome shotgun (WGS) entry which is preliminary data.</text>
</comment>
<keyword evidence="1" id="KW-0812">Transmembrane</keyword>
<proteinExistence type="predicted"/>
<sequence length="146" mass="17280">MNKELSKEESEFIDTFLKEYLDKYQTESVFKGKVTFLMKESGINPLRNDFILKELYSLSILSFKHESGHKKLAIDFNRDNIVELIKNGGMTEKWLNREQKKINISLSENTLKEFPKTKWFARIGFFIAVVLGLKELYFWIMQLQAQ</sequence>
<keyword evidence="1" id="KW-0472">Membrane</keyword>
<reference evidence="2" key="1">
    <citation type="submission" date="2021-03" db="EMBL/GenBank/DDBJ databases">
        <authorList>
            <person name="Ping X."/>
        </authorList>
    </citation>
    <scope>NUCLEOTIDE SEQUENCE</scope>
    <source>
        <strain evidence="2">E313</strain>
    </source>
</reference>
<dbReference type="RefSeq" id="WP_227478067.1">
    <property type="nucleotide sequence ID" value="NZ_JAFMPT010000029.1"/>
</dbReference>
<evidence type="ECO:0000313" key="2">
    <source>
        <dbReference type="EMBL" id="MCC1485575.1"/>
    </source>
</evidence>